<reference evidence="7 8" key="1">
    <citation type="submission" date="2019-07" db="EMBL/GenBank/DDBJ databases">
        <title>Draft genome of C. aurimucosum strain 2274.</title>
        <authorList>
            <person name="Pacheco L.G.C."/>
            <person name="Aguiar E.R.G.R."/>
            <person name="Santos C.S."/>
            <person name="Rocha D.J.P.G."/>
            <person name="Sant'Anna L.O."/>
            <person name="Mattos-Guaraldi A.L."/>
            <person name="Santos L.S."/>
        </authorList>
    </citation>
    <scope>NUCLEOTIDE SEQUENCE [LARGE SCALE GENOMIC DNA]</scope>
    <source>
        <strain evidence="7 8">2274</strain>
    </source>
</reference>
<evidence type="ECO:0000256" key="5">
    <source>
        <dbReference type="ARBA" id="ARBA00023163"/>
    </source>
</evidence>
<dbReference type="AlphaFoldDB" id="A0A553G0A0"/>
<dbReference type="SUPFAM" id="SSF53850">
    <property type="entry name" value="Periplasmic binding protein-like II"/>
    <property type="match status" value="1"/>
</dbReference>
<dbReference type="Gene3D" id="3.40.190.290">
    <property type="match status" value="1"/>
</dbReference>
<sequence>MLDLHRLRILYELQRLGTVTAVAESLRYTHSAISQQLAQCEKGVGVALYEKVGRRVRLTEQGEILASYAERMLALADEAESQVIASTNAVRGTIKVTTFQTIMSSLVPRALTELAREYPDLRVQIIQREAEGAMELLARREVDLILGEEYESDMPDTDEHTHRELLLDDPLRLITPLTGPWSELRLEDFAAFDDEIPFAMDPEEFLLGRFVHRLCRRHGFNPSVLYETPDPFLHAHLVRTGHAVAVISDLFLEEIEGVRVVALPGNPTRTLYTAVRAGREGHPALRAFRAALSKAAATAKDYGPLPAV</sequence>
<dbReference type="InterPro" id="IPR036390">
    <property type="entry name" value="WH_DNA-bd_sf"/>
</dbReference>
<evidence type="ECO:0000256" key="1">
    <source>
        <dbReference type="ARBA" id="ARBA00009437"/>
    </source>
</evidence>
<dbReference type="Pfam" id="PF03466">
    <property type="entry name" value="LysR_substrate"/>
    <property type="match status" value="1"/>
</dbReference>
<evidence type="ECO:0000313" key="8">
    <source>
        <dbReference type="Proteomes" id="UP000320443"/>
    </source>
</evidence>
<dbReference type="RefSeq" id="WP_144013275.1">
    <property type="nucleotide sequence ID" value="NZ_VKDK01000005.1"/>
</dbReference>
<dbReference type="PROSITE" id="PS50931">
    <property type="entry name" value="HTH_LYSR"/>
    <property type="match status" value="1"/>
</dbReference>
<dbReference type="InterPro" id="IPR005119">
    <property type="entry name" value="LysR_subst-bd"/>
</dbReference>
<protein>
    <submittedName>
        <fullName evidence="7">LysR family transcriptional regulator</fullName>
    </submittedName>
</protein>
<dbReference type="InterPro" id="IPR036388">
    <property type="entry name" value="WH-like_DNA-bd_sf"/>
</dbReference>
<comment type="similarity">
    <text evidence="1">Belongs to the LysR transcriptional regulatory family.</text>
</comment>
<dbReference type="GO" id="GO:0003677">
    <property type="term" value="F:DNA binding"/>
    <property type="evidence" value="ECO:0007669"/>
    <property type="project" value="UniProtKB-KW"/>
</dbReference>
<dbReference type="Gene3D" id="1.10.10.10">
    <property type="entry name" value="Winged helix-like DNA-binding domain superfamily/Winged helix DNA-binding domain"/>
    <property type="match status" value="1"/>
</dbReference>
<dbReference type="GO" id="GO:0003700">
    <property type="term" value="F:DNA-binding transcription factor activity"/>
    <property type="evidence" value="ECO:0007669"/>
    <property type="project" value="InterPro"/>
</dbReference>
<keyword evidence="2" id="KW-0805">Transcription regulation</keyword>
<evidence type="ECO:0000256" key="4">
    <source>
        <dbReference type="ARBA" id="ARBA00023159"/>
    </source>
</evidence>
<evidence type="ECO:0000313" key="7">
    <source>
        <dbReference type="EMBL" id="TRX62914.1"/>
    </source>
</evidence>
<dbReference type="SUPFAM" id="SSF46785">
    <property type="entry name" value="Winged helix' DNA-binding domain"/>
    <property type="match status" value="1"/>
</dbReference>
<dbReference type="PANTHER" id="PTHR30346">
    <property type="entry name" value="TRANSCRIPTIONAL DUAL REGULATOR HCAR-RELATED"/>
    <property type="match status" value="1"/>
</dbReference>
<keyword evidence="5" id="KW-0804">Transcription</keyword>
<keyword evidence="3" id="KW-0238">DNA-binding</keyword>
<keyword evidence="4" id="KW-0010">Activator</keyword>
<gene>
    <name evidence="7" type="ORF">FNY97_05010</name>
</gene>
<dbReference type="EMBL" id="VKDK01000005">
    <property type="protein sequence ID" value="TRX62914.1"/>
    <property type="molecule type" value="Genomic_DNA"/>
</dbReference>
<evidence type="ECO:0000256" key="3">
    <source>
        <dbReference type="ARBA" id="ARBA00023125"/>
    </source>
</evidence>
<proteinExistence type="inferred from homology"/>
<evidence type="ECO:0000259" key="6">
    <source>
        <dbReference type="PROSITE" id="PS50931"/>
    </source>
</evidence>
<evidence type="ECO:0000256" key="2">
    <source>
        <dbReference type="ARBA" id="ARBA00023015"/>
    </source>
</evidence>
<name>A0A553G0A0_9CORY</name>
<dbReference type="Pfam" id="PF00126">
    <property type="entry name" value="HTH_1"/>
    <property type="match status" value="1"/>
</dbReference>
<accession>A0A553G0A0</accession>
<feature type="domain" description="HTH lysR-type" evidence="6">
    <location>
        <begin position="2"/>
        <end position="59"/>
    </location>
</feature>
<dbReference type="Proteomes" id="UP000320443">
    <property type="component" value="Unassembled WGS sequence"/>
</dbReference>
<keyword evidence="8" id="KW-1185">Reference proteome</keyword>
<organism evidence="7 8">
    <name type="scientific">Corynebacterium hiratae</name>
    <dbReference type="NCBI Taxonomy" id="3139423"/>
    <lineage>
        <taxon>Bacteria</taxon>
        <taxon>Bacillati</taxon>
        <taxon>Actinomycetota</taxon>
        <taxon>Actinomycetes</taxon>
        <taxon>Mycobacteriales</taxon>
        <taxon>Corynebacteriaceae</taxon>
        <taxon>Corynebacterium</taxon>
    </lineage>
</organism>
<dbReference type="InterPro" id="IPR000847">
    <property type="entry name" value="LysR_HTH_N"/>
</dbReference>
<dbReference type="PANTHER" id="PTHR30346:SF29">
    <property type="entry name" value="LYSR SUBSTRATE-BINDING"/>
    <property type="match status" value="1"/>
</dbReference>
<comment type="caution">
    <text evidence="7">The sequence shown here is derived from an EMBL/GenBank/DDBJ whole genome shotgun (WGS) entry which is preliminary data.</text>
</comment>
<dbReference type="GO" id="GO:0032993">
    <property type="term" value="C:protein-DNA complex"/>
    <property type="evidence" value="ECO:0007669"/>
    <property type="project" value="TreeGrafter"/>
</dbReference>